<accession>A0A318M3M3</accession>
<dbReference type="InterPro" id="IPR013402">
    <property type="entry name" value="CHP02569"/>
</dbReference>
<dbReference type="AlphaFoldDB" id="A0A318M3M3"/>
<organism evidence="1 2">
    <name type="scientific">Prauserella flavalba</name>
    <dbReference type="NCBI Taxonomy" id="1477506"/>
    <lineage>
        <taxon>Bacteria</taxon>
        <taxon>Bacillati</taxon>
        <taxon>Actinomycetota</taxon>
        <taxon>Actinomycetes</taxon>
        <taxon>Pseudonocardiales</taxon>
        <taxon>Pseudonocardiaceae</taxon>
        <taxon>Prauserella</taxon>
    </lineage>
</organism>
<dbReference type="OrthoDB" id="4427130at2"/>
<sequence>MVPSREPPPVHVCTAFGVSHHDAERLAGEGNAWLCGDVVLRQVSDRAHAVWLARTFAAIDSPDIRIARPLQTTDGRWVIAGWAAGRHVPGTPEDRPDEVVLTAVRLHRATAHLPRPDFLSRRTDIASVAERIAWGEQDAELDETKGGRWFEVLAPARRPVKLPDQLVHGELFGTVLFDGDAPPGIVDFVPYFRPAEWGAAIAAVDAIAWGGADGELLRRWSHLPDWPQLLLRAALFRLAFNALHPRSTAAALDGLRMAASEVSDLI</sequence>
<dbReference type="NCBIfam" id="TIGR02569">
    <property type="entry name" value="TIGR02569_actnb"/>
    <property type="match status" value="1"/>
</dbReference>
<reference evidence="1 2" key="1">
    <citation type="submission" date="2016-07" db="EMBL/GenBank/DDBJ databases">
        <title>Draft genome sequence of Prauserella sp. YIM 121212, isolated from alkaline soil.</title>
        <authorList>
            <person name="Ruckert C."/>
            <person name="Albersmeier A."/>
            <person name="Jiang C.-L."/>
            <person name="Jiang Y."/>
            <person name="Kalinowski J."/>
            <person name="Schneider O."/>
            <person name="Winkler A."/>
            <person name="Zotchev S.B."/>
        </authorList>
    </citation>
    <scope>NUCLEOTIDE SEQUENCE [LARGE SCALE GENOMIC DNA]</scope>
    <source>
        <strain evidence="1 2">YIM 121212</strain>
    </source>
</reference>
<protein>
    <submittedName>
        <fullName evidence="1">TIGR02569 family protein</fullName>
    </submittedName>
</protein>
<keyword evidence="2" id="KW-1185">Reference proteome</keyword>
<dbReference type="EMBL" id="MASU01000003">
    <property type="protein sequence ID" value="PXY37386.1"/>
    <property type="molecule type" value="Genomic_DNA"/>
</dbReference>
<gene>
    <name evidence="1" type="ORF">BA062_06575</name>
</gene>
<dbReference type="Proteomes" id="UP000247892">
    <property type="component" value="Unassembled WGS sequence"/>
</dbReference>
<comment type="caution">
    <text evidence="1">The sequence shown here is derived from an EMBL/GenBank/DDBJ whole genome shotgun (WGS) entry which is preliminary data.</text>
</comment>
<evidence type="ECO:0000313" key="2">
    <source>
        <dbReference type="Proteomes" id="UP000247892"/>
    </source>
</evidence>
<name>A0A318M3M3_9PSEU</name>
<dbReference type="SUPFAM" id="SSF56112">
    <property type="entry name" value="Protein kinase-like (PK-like)"/>
    <property type="match status" value="1"/>
</dbReference>
<evidence type="ECO:0000313" key="1">
    <source>
        <dbReference type="EMBL" id="PXY37386.1"/>
    </source>
</evidence>
<dbReference type="InterPro" id="IPR011009">
    <property type="entry name" value="Kinase-like_dom_sf"/>
</dbReference>
<proteinExistence type="predicted"/>
<dbReference type="RefSeq" id="WP_110335182.1">
    <property type="nucleotide sequence ID" value="NZ_JBHVKT010000095.1"/>
</dbReference>